<dbReference type="Pfam" id="PF00905">
    <property type="entry name" value="Transpeptidase"/>
    <property type="match status" value="1"/>
</dbReference>
<name>A0A6J7GII4_9ZZZZ</name>
<dbReference type="GO" id="GO:0005886">
    <property type="term" value="C:plasma membrane"/>
    <property type="evidence" value="ECO:0007669"/>
    <property type="project" value="TreeGrafter"/>
</dbReference>
<reference evidence="2" key="1">
    <citation type="submission" date="2020-05" db="EMBL/GenBank/DDBJ databases">
        <authorList>
            <person name="Chiriac C."/>
            <person name="Salcher M."/>
            <person name="Ghai R."/>
            <person name="Kavagutti S V."/>
        </authorList>
    </citation>
    <scope>NUCLEOTIDE SEQUENCE</scope>
</reference>
<evidence type="ECO:0000313" key="2">
    <source>
        <dbReference type="EMBL" id="CAB4907802.1"/>
    </source>
</evidence>
<organism evidence="2">
    <name type="scientific">freshwater metagenome</name>
    <dbReference type="NCBI Taxonomy" id="449393"/>
    <lineage>
        <taxon>unclassified sequences</taxon>
        <taxon>metagenomes</taxon>
        <taxon>ecological metagenomes</taxon>
    </lineage>
</organism>
<dbReference type="PANTHER" id="PTHR30627:SF24">
    <property type="entry name" value="PENICILLIN-BINDING PROTEIN 4B"/>
    <property type="match status" value="1"/>
</dbReference>
<sequence length="592" mass="61188">MHRLRPLPLAVILIATLPLASCGLMLSDPRQENLDGFVDALERKDAAAAAAFTSTPDVAAADLQRTFDGIGTTQITVRVPDVGDSAATRYELQLQWRVPSGDTATSAGTVSFAPGDTVAWSPSILDSRLTTDGYLGYSDTKSYTAPIVDRNNIEIMGWAPITVVSLAPDSHASAARVASLVGGIEPAITAETIRTGLDANPGTDYAVISLRREDIEPIRGMLEAVPGIRLVEQGRLITSDRRIDSPAFAGLPDYWNDRLTTGAGWALQVVNPSGTFELGGREPDELRSIETTVDVALQAAAQNAVDAQNAPATIVALEPSTGGILAVAQNPAADAQGPISLTGLYPPGSTFKTVTTAAALDAGLATVDTPVACPSRATIEGRSIPNDNEFDLGTVPLHTAFARSCNTTQGALAVQLSPEAMRDTAARLGFGVDFRAPALTTVTGQVPVTTGGAARVEAAIGQGTVTASPFGIAVMEASLANDGHMIMPNLIPDERTTADQTPAPLPAETVAALRTMMREAVTNGSASSLNDIENLGGKTGTAEIGSGPAHGWFAGIVHDIAFCAFVEGADSSGPAVAMSGQFLRGAGEALTR</sequence>
<dbReference type="GO" id="GO:0071555">
    <property type="term" value="P:cell wall organization"/>
    <property type="evidence" value="ECO:0007669"/>
    <property type="project" value="TreeGrafter"/>
</dbReference>
<dbReference type="PANTHER" id="PTHR30627">
    <property type="entry name" value="PEPTIDOGLYCAN D,D-TRANSPEPTIDASE"/>
    <property type="match status" value="1"/>
</dbReference>
<dbReference type="SUPFAM" id="SSF56601">
    <property type="entry name" value="beta-lactamase/transpeptidase-like"/>
    <property type="match status" value="1"/>
</dbReference>
<protein>
    <submittedName>
        <fullName evidence="2">Unannotated protein</fullName>
    </submittedName>
</protein>
<dbReference type="Gene3D" id="3.40.710.10">
    <property type="entry name" value="DD-peptidase/beta-lactamase superfamily"/>
    <property type="match status" value="1"/>
</dbReference>
<evidence type="ECO:0000259" key="1">
    <source>
        <dbReference type="Pfam" id="PF00905"/>
    </source>
</evidence>
<dbReference type="GO" id="GO:0071972">
    <property type="term" value="F:peptidoglycan L,D-transpeptidase activity"/>
    <property type="evidence" value="ECO:0007669"/>
    <property type="project" value="TreeGrafter"/>
</dbReference>
<dbReference type="EMBL" id="CAFBLX010000236">
    <property type="protein sequence ID" value="CAB4907802.1"/>
    <property type="molecule type" value="Genomic_DNA"/>
</dbReference>
<feature type="domain" description="Penicillin-binding protein transpeptidase" evidence="1">
    <location>
        <begin position="313"/>
        <end position="569"/>
    </location>
</feature>
<dbReference type="InterPro" id="IPR050515">
    <property type="entry name" value="Beta-lactam/transpept"/>
</dbReference>
<gene>
    <name evidence="2" type="ORF">UFOPK3472_02832</name>
</gene>
<proteinExistence type="predicted"/>
<dbReference type="GO" id="GO:0008658">
    <property type="term" value="F:penicillin binding"/>
    <property type="evidence" value="ECO:0007669"/>
    <property type="project" value="InterPro"/>
</dbReference>
<accession>A0A6J7GII4</accession>
<dbReference type="InterPro" id="IPR001460">
    <property type="entry name" value="PCN-bd_Tpept"/>
</dbReference>
<dbReference type="AlphaFoldDB" id="A0A6J7GII4"/>
<dbReference type="InterPro" id="IPR012338">
    <property type="entry name" value="Beta-lactam/transpept-like"/>
</dbReference>